<dbReference type="EMBL" id="CADIKK010000007">
    <property type="protein sequence ID" value="CAB3784115.1"/>
    <property type="molecule type" value="Genomic_DNA"/>
</dbReference>
<organism evidence="1 2">
    <name type="scientific">Paraburkholderia ultramafica</name>
    <dbReference type="NCBI Taxonomy" id="1544867"/>
    <lineage>
        <taxon>Bacteria</taxon>
        <taxon>Pseudomonadati</taxon>
        <taxon>Pseudomonadota</taxon>
        <taxon>Betaproteobacteria</taxon>
        <taxon>Burkholderiales</taxon>
        <taxon>Burkholderiaceae</taxon>
        <taxon>Paraburkholderia</taxon>
    </lineage>
</organism>
<gene>
    <name evidence="1" type="ORF">LMG28614_01878</name>
</gene>
<dbReference type="Proteomes" id="UP000494365">
    <property type="component" value="Unassembled WGS sequence"/>
</dbReference>
<protein>
    <submittedName>
        <fullName evidence="1">Uncharacterized protein</fullName>
    </submittedName>
</protein>
<name>A0A6S7BCF1_9BURK</name>
<proteinExistence type="predicted"/>
<dbReference type="AlphaFoldDB" id="A0A6S7BCF1"/>
<sequence>MDARVRKVGHPMPEMAAFVAKLRSAFGDEAIDDALRRGKAGEPVFYACENGHAVGTASPTSGSAWRANADIRDRQYCPGCDGSCVGQGVSCKEWLKRTAGKENS</sequence>
<accession>A0A6S7BCF1</accession>
<keyword evidence="2" id="KW-1185">Reference proteome</keyword>
<reference evidence="1 2" key="1">
    <citation type="submission" date="2020-04" db="EMBL/GenBank/DDBJ databases">
        <authorList>
            <person name="De Canck E."/>
        </authorList>
    </citation>
    <scope>NUCLEOTIDE SEQUENCE [LARGE SCALE GENOMIC DNA]</scope>
    <source>
        <strain evidence="1 2">LMG 28614</strain>
    </source>
</reference>
<evidence type="ECO:0000313" key="1">
    <source>
        <dbReference type="EMBL" id="CAB3784115.1"/>
    </source>
</evidence>
<evidence type="ECO:0000313" key="2">
    <source>
        <dbReference type="Proteomes" id="UP000494365"/>
    </source>
</evidence>